<proteinExistence type="predicted"/>
<evidence type="ECO:0000313" key="1">
    <source>
        <dbReference type="EMBL" id="KAK9169084.1"/>
    </source>
</evidence>
<comment type="caution">
    <text evidence="1">The sequence shown here is derived from an EMBL/GenBank/DDBJ whole genome shotgun (WGS) entry which is preliminary data.</text>
</comment>
<accession>A0AAP0LIZ3</accession>
<keyword evidence="2" id="KW-1185">Reference proteome</keyword>
<gene>
    <name evidence="1" type="ORF">Syun_001224</name>
</gene>
<sequence>MARSVKKMGSIDTRLRFLVSAKLVDDDKLIEYNALLLDQFLDIFLDLHGDEIREIVNNVTFLCGYLND</sequence>
<protein>
    <submittedName>
        <fullName evidence="1">Uncharacterized protein</fullName>
    </submittedName>
</protein>
<evidence type="ECO:0000313" key="2">
    <source>
        <dbReference type="Proteomes" id="UP001420932"/>
    </source>
</evidence>
<name>A0AAP0LIZ3_9MAGN</name>
<dbReference type="AlphaFoldDB" id="A0AAP0LIZ3"/>
<dbReference type="Proteomes" id="UP001420932">
    <property type="component" value="Unassembled WGS sequence"/>
</dbReference>
<dbReference type="EMBL" id="JBBNAF010000001">
    <property type="protein sequence ID" value="KAK9169084.1"/>
    <property type="molecule type" value="Genomic_DNA"/>
</dbReference>
<organism evidence="1 2">
    <name type="scientific">Stephania yunnanensis</name>
    <dbReference type="NCBI Taxonomy" id="152371"/>
    <lineage>
        <taxon>Eukaryota</taxon>
        <taxon>Viridiplantae</taxon>
        <taxon>Streptophyta</taxon>
        <taxon>Embryophyta</taxon>
        <taxon>Tracheophyta</taxon>
        <taxon>Spermatophyta</taxon>
        <taxon>Magnoliopsida</taxon>
        <taxon>Ranunculales</taxon>
        <taxon>Menispermaceae</taxon>
        <taxon>Menispermoideae</taxon>
        <taxon>Cissampelideae</taxon>
        <taxon>Stephania</taxon>
    </lineage>
</organism>
<reference evidence="1 2" key="1">
    <citation type="submission" date="2024-01" db="EMBL/GenBank/DDBJ databases">
        <title>Genome assemblies of Stephania.</title>
        <authorList>
            <person name="Yang L."/>
        </authorList>
    </citation>
    <scope>NUCLEOTIDE SEQUENCE [LARGE SCALE GENOMIC DNA]</scope>
    <source>
        <strain evidence="1">YNDBR</strain>
        <tissue evidence="1">Leaf</tissue>
    </source>
</reference>